<evidence type="ECO:0000256" key="4">
    <source>
        <dbReference type="ARBA" id="ARBA00004427"/>
    </source>
</evidence>
<evidence type="ECO:0000256" key="6">
    <source>
        <dbReference type="ARBA" id="ARBA00022723"/>
    </source>
</evidence>
<evidence type="ECO:0000256" key="1">
    <source>
        <dbReference type="ARBA" id="ARBA00001954"/>
    </source>
</evidence>
<comment type="catalytic activity">
    <reaction evidence="15">
        <text>L-lysyl-[collagen] + 2-oxoglutarate + O2 = (5R)-5-hydroxy-L-lysyl-[collagen] + succinate + CO2</text>
        <dbReference type="Rhea" id="RHEA:16569"/>
        <dbReference type="Rhea" id="RHEA-COMP:12751"/>
        <dbReference type="Rhea" id="RHEA-COMP:12752"/>
        <dbReference type="ChEBI" id="CHEBI:15379"/>
        <dbReference type="ChEBI" id="CHEBI:16526"/>
        <dbReference type="ChEBI" id="CHEBI:16810"/>
        <dbReference type="ChEBI" id="CHEBI:29969"/>
        <dbReference type="ChEBI" id="CHEBI:30031"/>
        <dbReference type="ChEBI" id="CHEBI:133442"/>
        <dbReference type="EC" id="1.14.11.4"/>
    </reaction>
</comment>
<keyword evidence="14" id="KW-0325">Glycoprotein</keyword>
<evidence type="ECO:0000313" key="18">
    <source>
        <dbReference type="Ensembl" id="ENSSSUP00005031349.1"/>
    </source>
</evidence>
<feature type="region of interest" description="Disordered" evidence="16">
    <location>
        <begin position="177"/>
        <end position="205"/>
    </location>
</feature>
<evidence type="ECO:0000313" key="19">
    <source>
        <dbReference type="Proteomes" id="UP000472268"/>
    </source>
</evidence>
<dbReference type="OMA" id="HEAIPRP"/>
<keyword evidence="12" id="KW-0408">Iron</keyword>
<keyword evidence="6" id="KW-0479">Metal-binding</keyword>
<dbReference type="EC" id="1.14.11.4" evidence="5"/>
<dbReference type="PROSITE" id="PS51471">
    <property type="entry name" value="FE2OG_OXY"/>
    <property type="match status" value="1"/>
</dbReference>
<evidence type="ECO:0000256" key="7">
    <source>
        <dbReference type="ARBA" id="ARBA00022729"/>
    </source>
</evidence>
<dbReference type="InterPro" id="IPR005123">
    <property type="entry name" value="Oxoglu/Fe-dep_dioxygenase_dom"/>
</dbReference>
<dbReference type="Pfam" id="PF03171">
    <property type="entry name" value="2OG-FeII_Oxy"/>
    <property type="match status" value="1"/>
</dbReference>
<evidence type="ECO:0000256" key="15">
    <source>
        <dbReference type="ARBA" id="ARBA00047930"/>
    </source>
</evidence>
<dbReference type="GO" id="GO:0033823">
    <property type="term" value="F:procollagen glucosyltransferase activity"/>
    <property type="evidence" value="ECO:0007669"/>
    <property type="project" value="TreeGrafter"/>
</dbReference>
<keyword evidence="9" id="KW-0847">Vitamin C</keyword>
<evidence type="ECO:0000256" key="13">
    <source>
        <dbReference type="ARBA" id="ARBA00023136"/>
    </source>
</evidence>
<evidence type="ECO:0000256" key="14">
    <source>
        <dbReference type="ARBA" id="ARBA00023180"/>
    </source>
</evidence>
<name>A0A673V382_SURSU</name>
<evidence type="ECO:0000256" key="5">
    <source>
        <dbReference type="ARBA" id="ARBA00012264"/>
    </source>
</evidence>
<evidence type="ECO:0000256" key="8">
    <source>
        <dbReference type="ARBA" id="ARBA00022824"/>
    </source>
</evidence>
<dbReference type="GO" id="GO:0031418">
    <property type="term" value="F:L-ascorbic acid binding"/>
    <property type="evidence" value="ECO:0007669"/>
    <property type="project" value="UniProtKB-KW"/>
</dbReference>
<dbReference type="InterPro" id="IPR001006">
    <property type="entry name" value="Procol_lys_dOase"/>
</dbReference>
<dbReference type="InterPro" id="IPR050757">
    <property type="entry name" value="Collagen_mod_GT25"/>
</dbReference>
<evidence type="ECO:0000256" key="16">
    <source>
        <dbReference type="SAM" id="MobiDB-lite"/>
    </source>
</evidence>
<proteinExistence type="predicted"/>
<dbReference type="InterPro" id="IPR057589">
    <property type="entry name" value="GT_PLOD"/>
</dbReference>
<dbReference type="GO" id="GO:0005791">
    <property type="term" value="C:rough endoplasmic reticulum"/>
    <property type="evidence" value="ECO:0007669"/>
    <property type="project" value="UniProtKB-SubCell"/>
</dbReference>
<dbReference type="FunFam" id="2.60.120.620:FF:000004">
    <property type="entry name" value="Procollagen-lysine,2-oxoglutarate 5-dioxygenase 2"/>
    <property type="match status" value="1"/>
</dbReference>
<dbReference type="Gene3D" id="2.60.120.620">
    <property type="entry name" value="q2cbj1_9rhob like domain"/>
    <property type="match status" value="1"/>
</dbReference>
<accession>A0A673V382</accession>
<dbReference type="Ensembl" id="ENSSSUT00005035766.1">
    <property type="protein sequence ID" value="ENSSSUP00005031349.1"/>
    <property type="gene ID" value="ENSSSUG00005020185.1"/>
</dbReference>
<dbReference type="PROSITE" id="PS01325">
    <property type="entry name" value="LYS_HYDROXYLASE"/>
    <property type="match status" value="1"/>
</dbReference>
<comment type="cofactor">
    <cofactor evidence="2">
        <name>L-ascorbate</name>
        <dbReference type="ChEBI" id="CHEBI:38290"/>
    </cofactor>
</comment>
<evidence type="ECO:0000256" key="3">
    <source>
        <dbReference type="ARBA" id="ARBA00004367"/>
    </source>
</evidence>
<keyword evidence="10" id="KW-0223">Dioxygenase</keyword>
<reference evidence="18" key="3">
    <citation type="submission" date="2025-09" db="UniProtKB">
        <authorList>
            <consortium name="Ensembl"/>
        </authorList>
    </citation>
    <scope>IDENTIFICATION</scope>
</reference>
<keyword evidence="11" id="KW-0560">Oxidoreductase</keyword>
<reference evidence="18 19" key="1">
    <citation type="submission" date="2019-05" db="EMBL/GenBank/DDBJ databases">
        <title>A Chromosome-scale Meerkat (S. suricatta) Genome Assembly.</title>
        <authorList>
            <person name="Dudchenko O."/>
            <person name="Lieberman Aiden E."/>
            <person name="Tung J."/>
            <person name="Barreiro L.B."/>
            <person name="Clutton-Brock T.H."/>
        </authorList>
    </citation>
    <scope>NUCLEOTIDE SEQUENCE [LARGE SCALE GENOMIC DNA]</scope>
</reference>
<feature type="region of interest" description="Disordered" evidence="16">
    <location>
        <begin position="35"/>
        <end position="54"/>
    </location>
</feature>
<protein>
    <recommendedName>
        <fullName evidence="5">procollagen-lysine 5-dioxygenase</fullName>
        <ecNumber evidence="5">1.14.11.4</ecNumber>
    </recommendedName>
</protein>
<evidence type="ECO:0000256" key="11">
    <source>
        <dbReference type="ARBA" id="ARBA00023002"/>
    </source>
</evidence>
<sequence>MGGRDDGLDYQREWVGLSGQSERSLVTLCRNLNPQAPRAPQIPRPSPSWPSAAPLVPAPSAPKSLRRALPAFRPAAPGRAVAKTRLRIPPDLQGVTSPLRVSVSSCVRRRWAGLARIEVLRSRPLARAPASQPDAASAGSVQPALSCPGTILALSKAAASRVFSSLGLRLFFPGRSPSPAPPLSGPQGSPCPSAHRPSPELRSRHTAQAPCGPVFLLRRLPAMASWGPGLPLPLGLLLLLLPPPPATSASDRPRVKDPVNPEKLLVITVATAETEGYRRFLRSAEYFNYTVRTLGLGQEWRGGDVARTVGGGQKVRWLKKEMEKYADREDMVIMFVDSYDVILAGSPSELLKKFVQSGSRLLFSAEGFCWPEWGLAEQYPEVGTGKRFLNSGGFIGFAPTIHQVVRQWKYKDDDDDQLFYTRLYLDPGLREKLSLNLDHKSRIFQNLNGALDEIVLKFDRNRVRIRNVAYDTLPVVVHGNGPTKLQLNYLGNYVPNSWTPQGGCGFCGRDRRTLPGGQPPPRVLLAVFVEQPTPFLPRFLQRLLLLDYPPDRVTLFLHNNEVYHEPHIADSWPQLQDHFSAVKLVGPEEALTPGEARDMAMDSCRQDSECDFYFSLDADAIITNQQTLRLLIEENRKVIAPMLSRHGKLWSNFWGALSPDEYYARSEDYVELVQRKRVGVWNVPYISQAYVIRGETLRTELPQREVFSGSDTDPDMAFCKSLRDKGIFLHLSNQQEFGRLLATSRYDTDHLHPDLWQIFDNPLDWQEQYIHENYSRALEGQGLVEQPCPDVYWFPLLSDQMCDELVEEMEHYGQWSGGRHEDSRLAGGYENVPTVDIHMKQVGYEDQWLQLLRTYVGPMTESLFPGYHTKTRAVMNFVVRYRPDEQPSLRPHHDSSTFTLNVALNHKGLDYEGGGCRFLRYDCIVSSPRKGWGLLHPGRLTHYHEGLPTTRGTRYIMVSFVDP</sequence>
<evidence type="ECO:0000256" key="2">
    <source>
        <dbReference type="ARBA" id="ARBA00001961"/>
    </source>
</evidence>
<keyword evidence="19" id="KW-1185">Reference proteome</keyword>
<organism evidence="18 19">
    <name type="scientific">Suricata suricatta</name>
    <name type="common">Meerkat</name>
    <dbReference type="NCBI Taxonomy" id="37032"/>
    <lineage>
        <taxon>Eukaryota</taxon>
        <taxon>Metazoa</taxon>
        <taxon>Chordata</taxon>
        <taxon>Craniata</taxon>
        <taxon>Vertebrata</taxon>
        <taxon>Euteleostomi</taxon>
        <taxon>Mammalia</taxon>
        <taxon>Eutheria</taxon>
        <taxon>Laurasiatheria</taxon>
        <taxon>Carnivora</taxon>
        <taxon>Feliformia</taxon>
        <taxon>Herpestidae</taxon>
        <taxon>Suricata</taxon>
    </lineage>
</organism>
<reference evidence="18" key="2">
    <citation type="submission" date="2025-08" db="UniProtKB">
        <authorList>
            <consortium name="Ensembl"/>
        </authorList>
    </citation>
    <scope>IDENTIFICATION</scope>
</reference>
<dbReference type="InterPro" id="IPR029044">
    <property type="entry name" value="Nucleotide-diphossugar_trans"/>
</dbReference>
<gene>
    <name evidence="18" type="primary">PLOD3</name>
</gene>
<feature type="domain" description="Fe2OG dioxygenase" evidence="17">
    <location>
        <begin position="872"/>
        <end position="963"/>
    </location>
</feature>
<evidence type="ECO:0000256" key="10">
    <source>
        <dbReference type="ARBA" id="ARBA00022964"/>
    </source>
</evidence>
<keyword evidence="7" id="KW-0732">Signal</keyword>
<dbReference type="Proteomes" id="UP000472268">
    <property type="component" value="Chromosome 8"/>
</dbReference>
<comment type="cofactor">
    <cofactor evidence="1">
        <name>Fe(2+)</name>
        <dbReference type="ChEBI" id="CHEBI:29033"/>
    </cofactor>
</comment>
<dbReference type="SUPFAM" id="SSF53448">
    <property type="entry name" value="Nucleotide-diphospho-sugar transferases"/>
    <property type="match status" value="1"/>
</dbReference>
<keyword evidence="8" id="KW-0256">Endoplasmic reticulum</keyword>
<dbReference type="SMART" id="SM00702">
    <property type="entry name" value="P4Hc"/>
    <property type="match status" value="1"/>
</dbReference>
<dbReference type="PANTHER" id="PTHR10730">
    <property type="entry name" value="PROCOLLAGEN-LYSINE,2-OXOGLUTARATE 5-DIOXYGENASE/GLYCOSYLTRANSFERASE 25 FAMILY MEMBER"/>
    <property type="match status" value="1"/>
</dbReference>
<dbReference type="AlphaFoldDB" id="A0A673V382"/>
<evidence type="ECO:0000256" key="9">
    <source>
        <dbReference type="ARBA" id="ARBA00022896"/>
    </source>
</evidence>
<dbReference type="InterPro" id="IPR006620">
    <property type="entry name" value="Pro_4_hyd_alph"/>
</dbReference>
<comment type="subcellular location">
    <subcellularLocation>
        <location evidence="3">Endoplasmic reticulum membrane</location>
        <topology evidence="3">Peripheral membrane protein</topology>
        <orientation evidence="3">Lumenal side</orientation>
    </subcellularLocation>
    <subcellularLocation>
        <location evidence="4">Rough endoplasmic reticulum</location>
    </subcellularLocation>
</comment>
<dbReference type="GO" id="GO:0005789">
    <property type="term" value="C:endoplasmic reticulum membrane"/>
    <property type="evidence" value="ECO:0007669"/>
    <property type="project" value="UniProtKB-SubCell"/>
</dbReference>
<dbReference type="PANTHER" id="PTHR10730:SF7">
    <property type="entry name" value="MULTIFUNCTIONAL PROCOLLAGEN LYSINE HYDROXYLASE AND GLYCOSYLTRANSFERASE LH3"/>
    <property type="match status" value="1"/>
</dbReference>
<evidence type="ECO:0000256" key="12">
    <source>
        <dbReference type="ARBA" id="ARBA00023004"/>
    </source>
</evidence>
<dbReference type="Pfam" id="PF25342">
    <property type="entry name" value="GT_PLOD"/>
    <property type="match status" value="1"/>
</dbReference>
<dbReference type="CDD" id="cd23002">
    <property type="entry name" value="GT_LH3"/>
    <property type="match status" value="1"/>
</dbReference>
<evidence type="ECO:0000259" key="17">
    <source>
        <dbReference type="PROSITE" id="PS51471"/>
    </source>
</evidence>
<dbReference type="GO" id="GO:0008475">
    <property type="term" value="F:procollagen-lysine 5-dioxygenase activity"/>
    <property type="evidence" value="ECO:0007669"/>
    <property type="project" value="UniProtKB-EC"/>
</dbReference>
<dbReference type="InterPro" id="IPR044861">
    <property type="entry name" value="IPNS-like_FE2OG_OXY"/>
</dbReference>
<keyword evidence="13" id="KW-0472">Membrane</keyword>
<dbReference type="GO" id="GO:0005506">
    <property type="term" value="F:iron ion binding"/>
    <property type="evidence" value="ECO:0007669"/>
    <property type="project" value="InterPro"/>
</dbReference>